<evidence type="ECO:0000313" key="2">
    <source>
        <dbReference type="EMBL" id="GLC25998.1"/>
    </source>
</evidence>
<keyword evidence="3" id="KW-1185">Reference proteome</keyword>
<reference evidence="2" key="1">
    <citation type="submission" date="2022-08" db="EMBL/GenBank/DDBJ databases">
        <title>Draft genome sequencing of Roseisolibacter agri AW1220.</title>
        <authorList>
            <person name="Tobiishi Y."/>
            <person name="Tonouchi A."/>
        </authorList>
    </citation>
    <scope>NUCLEOTIDE SEQUENCE</scope>
    <source>
        <strain evidence="2">AW1220</strain>
    </source>
</reference>
<dbReference type="Proteomes" id="UP001161325">
    <property type="component" value="Unassembled WGS sequence"/>
</dbReference>
<gene>
    <name evidence="2" type="ORF">rosag_25110</name>
</gene>
<feature type="region of interest" description="Disordered" evidence="1">
    <location>
        <begin position="1"/>
        <end position="93"/>
    </location>
</feature>
<organism evidence="2 3">
    <name type="scientific">Roseisolibacter agri</name>
    <dbReference type="NCBI Taxonomy" id="2014610"/>
    <lineage>
        <taxon>Bacteria</taxon>
        <taxon>Pseudomonadati</taxon>
        <taxon>Gemmatimonadota</taxon>
        <taxon>Gemmatimonadia</taxon>
        <taxon>Gemmatimonadales</taxon>
        <taxon>Gemmatimonadaceae</taxon>
        <taxon>Roseisolibacter</taxon>
    </lineage>
</organism>
<dbReference type="AlphaFoldDB" id="A0AA37QFS2"/>
<evidence type="ECO:0000256" key="1">
    <source>
        <dbReference type="SAM" id="MobiDB-lite"/>
    </source>
</evidence>
<protein>
    <submittedName>
        <fullName evidence="2">Uncharacterized protein</fullName>
    </submittedName>
</protein>
<dbReference type="EMBL" id="BRXS01000004">
    <property type="protein sequence ID" value="GLC25998.1"/>
    <property type="molecule type" value="Genomic_DNA"/>
</dbReference>
<name>A0AA37QFS2_9BACT</name>
<proteinExistence type="predicted"/>
<feature type="compositionally biased region" description="Low complexity" evidence="1">
    <location>
        <begin position="69"/>
        <end position="79"/>
    </location>
</feature>
<feature type="compositionally biased region" description="Basic and acidic residues" evidence="1">
    <location>
        <begin position="10"/>
        <end position="22"/>
    </location>
</feature>
<sequence>MGALPGASVKLERRGNRRRETGVEPCVEPVVRGALGSPGGVLAGRDVSSTHRPGEPAPVARDAQRTERAFTTAARGADPAARRATMDQTTAGPHCGTSVFRVCACASTRPA</sequence>
<accession>A0AA37QFS2</accession>
<comment type="caution">
    <text evidence="2">The sequence shown here is derived from an EMBL/GenBank/DDBJ whole genome shotgun (WGS) entry which is preliminary data.</text>
</comment>
<evidence type="ECO:0000313" key="3">
    <source>
        <dbReference type="Proteomes" id="UP001161325"/>
    </source>
</evidence>